<feature type="non-terminal residue" evidence="1">
    <location>
        <position position="1"/>
    </location>
</feature>
<proteinExistence type="predicted"/>
<comment type="caution">
    <text evidence="1">The sequence shown here is derived from an EMBL/GenBank/DDBJ whole genome shotgun (WGS) entry which is preliminary data.</text>
</comment>
<gene>
    <name evidence="1" type="ORF">CC805_04265</name>
</gene>
<evidence type="ECO:0000313" key="1">
    <source>
        <dbReference type="EMBL" id="EDI0554739.1"/>
    </source>
</evidence>
<accession>A0A636JH21</accession>
<protein>
    <submittedName>
        <fullName evidence="1">Uncharacterized protein</fullName>
    </submittedName>
</protein>
<dbReference type="EMBL" id="AAMJRN010000002">
    <property type="protein sequence ID" value="EDI0554739.1"/>
    <property type="molecule type" value="Genomic_DNA"/>
</dbReference>
<dbReference type="AlphaFoldDB" id="A0A636JH21"/>
<organism evidence="1">
    <name type="scientific">Salmonella enteritidis</name>
    <dbReference type="NCBI Taxonomy" id="149539"/>
    <lineage>
        <taxon>Bacteria</taxon>
        <taxon>Pseudomonadati</taxon>
        <taxon>Pseudomonadota</taxon>
        <taxon>Gammaproteobacteria</taxon>
        <taxon>Enterobacterales</taxon>
        <taxon>Enterobacteriaceae</taxon>
        <taxon>Salmonella</taxon>
    </lineage>
</organism>
<reference evidence="1" key="1">
    <citation type="submission" date="2018-07" db="EMBL/GenBank/DDBJ databases">
        <authorList>
            <person name="Ashton P.M."/>
            <person name="Dallman T."/>
            <person name="Nair S."/>
            <person name="De Pinna E."/>
            <person name="Peters T."/>
            <person name="Grant K."/>
        </authorList>
    </citation>
    <scope>NUCLEOTIDE SEQUENCE</scope>
    <source>
        <strain evidence="1">341394</strain>
    </source>
</reference>
<name>A0A636JH21_SALEN</name>
<sequence length="78" mass="8491">INLPTQEIAVRKARFTAHQIIAVIRSVESGRTVKDVYREPVFLKPPGTTGSLDTAAGIRVESQKAPPYLLSAQAEFSP</sequence>